<protein>
    <submittedName>
        <fullName evidence="1">Uncharacterized protein</fullName>
    </submittedName>
</protein>
<gene>
    <name evidence="1" type="ORF">CUJ89_02040</name>
</gene>
<dbReference type="AlphaFoldDB" id="A0A2Z5MQG2"/>
<dbReference type="OrthoDB" id="6006744at2"/>
<accession>A0A2Z5MQG2</accession>
<sequence>MPVDKSLLLHWRGLPAVDVLTALADHAKRDMSYIALKSSLSSRWHARYGNHEFELLLTGPKFWDTRERKGGGGAVDLAMHLARVDFSEAVRLLQSYGL</sequence>
<proteinExistence type="predicted"/>
<evidence type="ECO:0000313" key="2">
    <source>
        <dbReference type="Proteomes" id="UP000253104"/>
    </source>
</evidence>
<evidence type="ECO:0000313" key="1">
    <source>
        <dbReference type="EMBL" id="AXF19412.1"/>
    </source>
</evidence>
<reference evidence="1 2" key="1">
    <citation type="journal article" date="2018" name="ISME J.">
        <title>Involvement of Burkholderiaceae and sulfurous volatiles in disease-suppressive soils.</title>
        <authorList>
            <person name="Carrion V.J."/>
            <person name="Cordovez V."/>
            <person name="Tyc O."/>
            <person name="Etalo D.W."/>
            <person name="de Bruijn I."/>
            <person name="de Jager V.C."/>
            <person name="Medema M.H."/>
            <person name="Eberl L."/>
            <person name="Raaijmakers J.M."/>
        </authorList>
    </citation>
    <scope>NUCLEOTIDE SEQUENCE [LARGE SCALE GENOMIC DNA]</scope>
    <source>
        <strain evidence="2">mHSR5</strain>
    </source>
</reference>
<organism evidence="1 2">
    <name type="scientific">Burkholderia pyrrocinia</name>
    <name type="common">Pseudomonas pyrrocinia</name>
    <dbReference type="NCBI Taxonomy" id="60550"/>
    <lineage>
        <taxon>Bacteria</taxon>
        <taxon>Pseudomonadati</taxon>
        <taxon>Pseudomonadota</taxon>
        <taxon>Betaproteobacteria</taxon>
        <taxon>Burkholderiales</taxon>
        <taxon>Burkholderiaceae</taxon>
        <taxon>Burkholderia</taxon>
        <taxon>Burkholderia cepacia complex</taxon>
    </lineage>
</organism>
<name>A0A2Z5MQG2_BURPY</name>
<dbReference type="EMBL" id="CP024902">
    <property type="protein sequence ID" value="AXF19412.1"/>
    <property type="molecule type" value="Genomic_DNA"/>
</dbReference>
<dbReference type="RefSeq" id="WP_114175803.1">
    <property type="nucleotide sequence ID" value="NZ_CP024902.1"/>
</dbReference>
<dbReference type="Proteomes" id="UP000253104">
    <property type="component" value="Chromosome mHSR5_A"/>
</dbReference>